<reference evidence="2" key="1">
    <citation type="submission" date="2009-10" db="EMBL/GenBank/DDBJ databases">
        <title>Diversity of trophic interactions inside an arsenic-rich microbial ecosystem.</title>
        <authorList>
            <person name="Bertin P.N."/>
            <person name="Heinrich-Salmeron A."/>
            <person name="Pelletier E."/>
            <person name="Goulhen-Chollet F."/>
            <person name="Arsene-Ploetze F."/>
            <person name="Gallien S."/>
            <person name="Calteau A."/>
            <person name="Vallenet D."/>
            <person name="Casiot C."/>
            <person name="Chane-Woon-Ming B."/>
            <person name="Giloteaux L."/>
            <person name="Barakat M."/>
            <person name="Bonnefoy V."/>
            <person name="Bruneel O."/>
            <person name="Chandler M."/>
            <person name="Cleiss J."/>
            <person name="Duran R."/>
            <person name="Elbaz-Poulichet F."/>
            <person name="Fonknechten N."/>
            <person name="Lauga B."/>
            <person name="Mornico D."/>
            <person name="Ortet P."/>
            <person name="Schaeffer C."/>
            <person name="Siguier P."/>
            <person name="Alexander Thil Smith A."/>
            <person name="Van Dorsselaer A."/>
            <person name="Weissenbach J."/>
            <person name="Medigue C."/>
            <person name="Le Paslier D."/>
        </authorList>
    </citation>
    <scope>NUCLEOTIDE SEQUENCE</scope>
</reference>
<comment type="caution">
    <text evidence="2">The sequence shown here is derived from an EMBL/GenBank/DDBJ whole genome shotgun (WGS) entry which is preliminary data.</text>
</comment>
<name>E6QEZ3_9ZZZZ</name>
<evidence type="ECO:0000313" key="2">
    <source>
        <dbReference type="EMBL" id="CBI05770.1"/>
    </source>
</evidence>
<protein>
    <submittedName>
        <fullName evidence="2">Uncharacterized protein</fullName>
    </submittedName>
</protein>
<evidence type="ECO:0000256" key="1">
    <source>
        <dbReference type="SAM" id="MobiDB-lite"/>
    </source>
</evidence>
<organism evidence="2">
    <name type="scientific">mine drainage metagenome</name>
    <dbReference type="NCBI Taxonomy" id="410659"/>
    <lineage>
        <taxon>unclassified sequences</taxon>
        <taxon>metagenomes</taxon>
        <taxon>ecological metagenomes</taxon>
    </lineage>
</organism>
<dbReference type="EMBL" id="CABP01000137">
    <property type="protein sequence ID" value="CBI05770.1"/>
    <property type="molecule type" value="Genomic_DNA"/>
</dbReference>
<feature type="region of interest" description="Disordered" evidence="1">
    <location>
        <begin position="1"/>
        <end position="20"/>
    </location>
</feature>
<dbReference type="AlphaFoldDB" id="E6QEZ3"/>
<proteinExistence type="predicted"/>
<gene>
    <name evidence="2" type="ORF">CARN5_0720</name>
</gene>
<feature type="compositionally biased region" description="Basic and acidic residues" evidence="1">
    <location>
        <begin position="1"/>
        <end position="10"/>
    </location>
</feature>
<sequence length="74" mass="8464">MRVSLRESRSPPDTYTPQPRLSDIEAGLFFGANLNDLPVLPIHPAHFLDNTNRSVLDWGHTENIRGSVWKWLLP</sequence>
<accession>E6QEZ3</accession>